<evidence type="ECO:0000313" key="3">
    <source>
        <dbReference type="Proteomes" id="UP000326702"/>
    </source>
</evidence>
<dbReference type="Proteomes" id="UP000326702">
    <property type="component" value="Chromosome"/>
</dbReference>
<proteinExistence type="predicted"/>
<organism evidence="2 3">
    <name type="scientific">Luteimicrobium xylanilyticum</name>
    <dbReference type="NCBI Taxonomy" id="1133546"/>
    <lineage>
        <taxon>Bacteria</taxon>
        <taxon>Bacillati</taxon>
        <taxon>Actinomycetota</taxon>
        <taxon>Actinomycetes</taxon>
        <taxon>Micrococcales</taxon>
        <taxon>Luteimicrobium</taxon>
    </lineage>
</organism>
<evidence type="ECO:0000256" key="1">
    <source>
        <dbReference type="SAM" id="MobiDB-lite"/>
    </source>
</evidence>
<protein>
    <submittedName>
        <fullName evidence="2">Uncharacterized protein</fullName>
    </submittedName>
</protein>
<dbReference type="AlphaFoldDB" id="A0A5P9Q969"/>
<dbReference type="RefSeq" id="WP_153022125.1">
    <property type="nucleotide sequence ID" value="NZ_BAABIH010000035.1"/>
</dbReference>
<accession>A0A5P9Q969</accession>
<dbReference type="EMBL" id="CP045529">
    <property type="protein sequence ID" value="QFU97967.1"/>
    <property type="molecule type" value="Genomic_DNA"/>
</dbReference>
<dbReference type="KEGG" id="lxl:KDY119_01473"/>
<evidence type="ECO:0000313" key="2">
    <source>
        <dbReference type="EMBL" id="QFU97967.1"/>
    </source>
</evidence>
<keyword evidence="3" id="KW-1185">Reference proteome</keyword>
<reference evidence="2 3" key="1">
    <citation type="submission" date="2019-10" db="EMBL/GenBank/DDBJ databases">
        <title>Genome sequence of Luteimicrobium xylanilyticum HY-24.</title>
        <authorList>
            <person name="Kim D.Y."/>
            <person name="Park H.-Y."/>
        </authorList>
    </citation>
    <scope>NUCLEOTIDE SEQUENCE [LARGE SCALE GENOMIC DNA]</scope>
    <source>
        <strain evidence="2 3">HY-24</strain>
    </source>
</reference>
<feature type="region of interest" description="Disordered" evidence="1">
    <location>
        <begin position="1"/>
        <end position="25"/>
    </location>
</feature>
<name>A0A5P9Q969_9MICO</name>
<sequence length="155" mass="15419">MTTEHAPARLSGRGAQPRPTGVEVPGDASLVPGVSGRARDAAASAALVASLREALHGAVRVRVVVDSAPDGSARSSSRAVPDLGALGVDAARVGWRFTGNDDDARPPRAGVAATVALLALGAAGWDGPVEVDDVAAVRGTPAGRAGSTVLVERTC</sequence>
<gene>
    <name evidence="2" type="ORF">KDY119_01473</name>
</gene>